<sequence length="169" mass="19933">MTFMKSKPVSFRNSQITQFPYGPLSKVEVTHEIGQFLEIMSKCNTRRGLNLASFMHWIKPAVIHRQYKFLKLSSDIDFTGYVIWAWVDSSTLDKYMTQSRFSLKPMNWNEGNHLIVVDWYVEKNNISQLRALYRFITSSTEINRKECNICIRDSQGNIIRTNKRSIYGF</sequence>
<proteinExistence type="inferred from homology"/>
<dbReference type="EC" id="2.3.1.-" evidence="2"/>
<comment type="similarity">
    <text evidence="1 2">Belongs to the RTX toxin acyltransferase family.</text>
</comment>
<keyword evidence="2" id="KW-0204">Cytolysis</keyword>
<dbReference type="RefSeq" id="WP_041154056.1">
    <property type="nucleotide sequence ID" value="NZ_CBCRVP010000011.1"/>
</dbReference>
<dbReference type="GO" id="GO:0016746">
    <property type="term" value="F:acyltransferase activity"/>
    <property type="evidence" value="ECO:0007669"/>
    <property type="project" value="UniProtKB-UniRule"/>
</dbReference>
<accession>A0A0C3EDM4</accession>
<comment type="function">
    <text evidence="2">Involved in fatty acylation of protoxin at internal lysine residues, thereby converting it to the active toxin.</text>
</comment>
<dbReference type="OrthoDB" id="5871869at2"/>
<reference evidence="3 4" key="1">
    <citation type="submission" date="2015-01" db="EMBL/GenBank/DDBJ databases">
        <title>Draft genome of Vibrio mytili type strain CAIM 528.</title>
        <authorList>
            <person name="Gonzalez-Castillo A."/>
            <person name="Gomez-Gil B."/>
            <person name="Enciso-Ibarra J."/>
        </authorList>
    </citation>
    <scope>NUCLEOTIDE SEQUENCE [LARGE SCALE GENOMIC DNA]</scope>
    <source>
        <strain evidence="3 4">CAIM 528</strain>
    </source>
</reference>
<organism evidence="3 4">
    <name type="scientific">Vibrio mytili</name>
    <dbReference type="NCBI Taxonomy" id="50718"/>
    <lineage>
        <taxon>Bacteria</taxon>
        <taxon>Pseudomonadati</taxon>
        <taxon>Pseudomonadota</taxon>
        <taxon>Gammaproteobacteria</taxon>
        <taxon>Vibrionales</taxon>
        <taxon>Vibrionaceae</taxon>
        <taxon>Vibrio</taxon>
    </lineage>
</organism>
<evidence type="ECO:0000256" key="2">
    <source>
        <dbReference type="RuleBase" id="RU368102"/>
    </source>
</evidence>
<dbReference type="Proteomes" id="UP000031977">
    <property type="component" value="Unassembled WGS sequence"/>
</dbReference>
<dbReference type="GO" id="GO:0009404">
    <property type="term" value="P:toxin metabolic process"/>
    <property type="evidence" value="ECO:0007669"/>
    <property type="project" value="UniProtKB-UniRule"/>
</dbReference>
<evidence type="ECO:0000256" key="1">
    <source>
        <dbReference type="ARBA" id="ARBA00005686"/>
    </source>
</evidence>
<comment type="subcellular location">
    <subcellularLocation>
        <location evidence="2">Cytoplasm</location>
    </subcellularLocation>
</comment>
<evidence type="ECO:0000313" key="3">
    <source>
        <dbReference type="EMBL" id="KIN12548.1"/>
    </source>
</evidence>
<keyword evidence="2" id="KW-0808">Transferase</keyword>
<gene>
    <name evidence="3" type="ORF">SU60_01895</name>
</gene>
<comment type="caution">
    <text evidence="3">The sequence shown here is derived from an EMBL/GenBank/DDBJ whole genome shotgun (WGS) entry which is preliminary data.</text>
</comment>
<dbReference type="AlphaFoldDB" id="A0A0C3EDM4"/>
<keyword evidence="2" id="KW-0012">Acyltransferase</keyword>
<dbReference type="Pfam" id="PF02794">
    <property type="entry name" value="HlyC"/>
    <property type="match status" value="1"/>
</dbReference>
<keyword evidence="4" id="KW-1185">Reference proteome</keyword>
<dbReference type="InterPro" id="IPR003996">
    <property type="entry name" value="RTX_toxin-activating_protC_bac"/>
</dbReference>
<keyword evidence="2" id="KW-0963">Cytoplasm</keyword>
<evidence type="ECO:0000313" key="4">
    <source>
        <dbReference type="Proteomes" id="UP000031977"/>
    </source>
</evidence>
<name>A0A0C3EDM4_9VIBR</name>
<protein>
    <recommendedName>
        <fullName evidence="2">RTX toxin-activating lysine-acyltransferase</fullName>
        <ecNumber evidence="2">2.3.1.-</ecNumber>
    </recommendedName>
</protein>
<dbReference type="EMBL" id="JXOK01000004">
    <property type="protein sequence ID" value="KIN12548.1"/>
    <property type="molecule type" value="Genomic_DNA"/>
</dbReference>
<dbReference type="GO" id="GO:0031640">
    <property type="term" value="P:killing of cells of another organism"/>
    <property type="evidence" value="ECO:0007669"/>
    <property type="project" value="UniProtKB-KW"/>
</dbReference>
<dbReference type="GO" id="GO:0005737">
    <property type="term" value="C:cytoplasm"/>
    <property type="evidence" value="ECO:0007669"/>
    <property type="project" value="UniProtKB-SubCell"/>
</dbReference>